<accession>A0A6A5U4A8</accession>
<proteinExistence type="predicted"/>
<dbReference type="InterPro" id="IPR036915">
    <property type="entry name" value="Cyclin-like_sf"/>
</dbReference>
<dbReference type="EMBL" id="ML976984">
    <property type="protein sequence ID" value="KAF1959504.1"/>
    <property type="molecule type" value="Genomic_DNA"/>
</dbReference>
<protein>
    <recommendedName>
        <fullName evidence="3">Cyclin-L2</fullName>
    </recommendedName>
</protein>
<dbReference type="Proteomes" id="UP000800035">
    <property type="component" value="Unassembled WGS sequence"/>
</dbReference>
<dbReference type="FunFam" id="1.10.472.10:FF:000126">
    <property type="entry name" value="Cyclin domain protein"/>
    <property type="match status" value="1"/>
</dbReference>
<dbReference type="PANTHER" id="PTHR10026">
    <property type="entry name" value="CYCLIN"/>
    <property type="match status" value="1"/>
</dbReference>
<dbReference type="SUPFAM" id="SSF47954">
    <property type="entry name" value="Cyclin-like"/>
    <property type="match status" value="2"/>
</dbReference>
<dbReference type="OrthoDB" id="10264655at2759"/>
<evidence type="ECO:0008006" key="3">
    <source>
        <dbReference type="Google" id="ProtNLM"/>
    </source>
</evidence>
<name>A0A6A5U4A8_9PLEO</name>
<dbReference type="AlphaFoldDB" id="A0A6A5U4A8"/>
<dbReference type="InterPro" id="IPR043198">
    <property type="entry name" value="Cyclin/Ssn8"/>
</dbReference>
<evidence type="ECO:0000313" key="2">
    <source>
        <dbReference type="Proteomes" id="UP000800035"/>
    </source>
</evidence>
<reference evidence="1" key="1">
    <citation type="journal article" date="2020" name="Stud. Mycol.">
        <title>101 Dothideomycetes genomes: a test case for predicting lifestyles and emergence of pathogens.</title>
        <authorList>
            <person name="Haridas S."/>
            <person name="Albert R."/>
            <person name="Binder M."/>
            <person name="Bloem J."/>
            <person name="Labutti K."/>
            <person name="Salamov A."/>
            <person name="Andreopoulos B."/>
            <person name="Baker S."/>
            <person name="Barry K."/>
            <person name="Bills G."/>
            <person name="Bluhm B."/>
            <person name="Cannon C."/>
            <person name="Castanera R."/>
            <person name="Culley D."/>
            <person name="Daum C."/>
            <person name="Ezra D."/>
            <person name="Gonzalez J."/>
            <person name="Henrissat B."/>
            <person name="Kuo A."/>
            <person name="Liang C."/>
            <person name="Lipzen A."/>
            <person name="Lutzoni F."/>
            <person name="Magnuson J."/>
            <person name="Mondo S."/>
            <person name="Nolan M."/>
            <person name="Ohm R."/>
            <person name="Pangilinan J."/>
            <person name="Park H.-J."/>
            <person name="Ramirez L."/>
            <person name="Alfaro M."/>
            <person name="Sun H."/>
            <person name="Tritt A."/>
            <person name="Yoshinaga Y."/>
            <person name="Zwiers L.-H."/>
            <person name="Turgeon B."/>
            <person name="Goodwin S."/>
            <person name="Spatafora J."/>
            <person name="Crous P."/>
            <person name="Grigoriev I."/>
        </authorList>
    </citation>
    <scope>NUCLEOTIDE SEQUENCE</scope>
    <source>
        <strain evidence="1">CBS 675.92</strain>
    </source>
</reference>
<evidence type="ECO:0000313" key="1">
    <source>
        <dbReference type="EMBL" id="KAF1959504.1"/>
    </source>
</evidence>
<dbReference type="Gene3D" id="1.10.472.10">
    <property type="entry name" value="Cyclin-like"/>
    <property type="match status" value="2"/>
</dbReference>
<organism evidence="1 2">
    <name type="scientific">Byssothecium circinans</name>
    <dbReference type="NCBI Taxonomy" id="147558"/>
    <lineage>
        <taxon>Eukaryota</taxon>
        <taxon>Fungi</taxon>
        <taxon>Dikarya</taxon>
        <taxon>Ascomycota</taxon>
        <taxon>Pezizomycotina</taxon>
        <taxon>Dothideomycetes</taxon>
        <taxon>Pleosporomycetidae</taxon>
        <taxon>Pleosporales</taxon>
        <taxon>Massarineae</taxon>
        <taxon>Massarinaceae</taxon>
        <taxon>Byssothecium</taxon>
    </lineage>
</organism>
<keyword evidence="2" id="KW-1185">Reference proteome</keyword>
<sequence>MQPSPLANPLATVAQLQESGSQLDGIPRDLEDSIRFAGANLTQAAGILLRLPQEIVAQAIVVFARFWIGSEGGSLAEFGSQQVSAASIYLTTKLSPYPKSPRSIINVYAYLDSLPSTYFEPDTLHKKTKAKDYYVSEGTYQMRKTDLFETEQCMLKVLGFQVQVSLPYALCITYLQALDAFSHPRASDLAKRATAYLNTALLSPQLLYLTHQPPSLATAAIYLAAKETGIKLPDVEWWEVFDTDREELGFLVVALLSVENFAEEERRIWQGRKVPMTVEAVEAEMKRSQNDEEEGDAL</sequence>
<dbReference type="GO" id="GO:0016538">
    <property type="term" value="F:cyclin-dependent protein serine/threonine kinase regulator activity"/>
    <property type="evidence" value="ECO:0007669"/>
    <property type="project" value="InterPro"/>
</dbReference>
<gene>
    <name evidence="1" type="ORF">CC80DRAFT_439295</name>
</gene>
<dbReference type="GO" id="GO:0006357">
    <property type="term" value="P:regulation of transcription by RNA polymerase II"/>
    <property type="evidence" value="ECO:0007669"/>
    <property type="project" value="InterPro"/>
</dbReference>